<name>A0A8X8Z0Y3_SALSN</name>
<dbReference type="Gene3D" id="3.40.1280.10">
    <property type="match status" value="2"/>
</dbReference>
<dbReference type="Pfam" id="PF11955">
    <property type="entry name" value="PORR"/>
    <property type="match status" value="1"/>
</dbReference>
<protein>
    <recommendedName>
        <fullName evidence="1">PORR domain-containing protein</fullName>
    </recommendedName>
</protein>
<feature type="domain" description="PORR" evidence="1">
    <location>
        <begin position="37"/>
        <end position="364"/>
    </location>
</feature>
<dbReference type="PANTHER" id="PTHR31476">
    <property type="entry name" value="PROTEIN WHAT'S THIS FACTOR 1 HOMOLOG, CHLOROPLASTIC"/>
    <property type="match status" value="1"/>
</dbReference>
<dbReference type="InterPro" id="IPR045040">
    <property type="entry name" value="PORR_fam"/>
</dbReference>
<dbReference type="CDD" id="cd18081">
    <property type="entry name" value="RlmH-like"/>
    <property type="match status" value="1"/>
</dbReference>
<sequence length="631" mass="72070">MFNRSRDLINLASAAACFHPFIHIQARNLVNVKLKWVKDAALDPVVSGSIHLKATCTLISLIASASNLSLPIHRLSRHRRHLNLPSDLKLSTFIRRYPNIFHEFHLPDSSGTPVPWYRLSPEASDVRSQELRVVCEDCYVDILNRLRKLLMLTRERLLPLQTIDQLWWDLGLPLDFEDKFIRKHPDLFSYVRLPDDRVGLKLLAWDDRLALSNLESRSSISSGNNEPLSFPIGFTRGFGLKRKCMEWLHEWQKLPYTSPYADASHLDPRTDVAEKRLVGVFHELLHLTIHKKIERKNLSNLRAPLAMPQKFTKAFERHPEIFYISKKGATQTVVLREGYERGQLVEKHPLADIRDKYASMMKSGFLDRSRGVYKRERKGCEFEFESESEAGCNELSEYESDETATQPAAQSLAFEYAKGALPIRILTVGKKRSAGIQLVVDEYTEKLKHYCPVQDVRIKSNPKNARDSMVQIEHEDMAVMGLIKSNEWVDLCGEPLSGCTLIAFLLVIYQRSCPKCGIVLMREFVSYFFLIMWMQIVMLDERGRDVSSEQMASLIADAGNTGASSILFCVGGPYGHGRQLRERADVSIRLSSLVLNHEIALVVLAEQLYRRETYQSNSIVSRACLDGFDSL</sequence>
<proteinExistence type="inferred from homology"/>
<dbReference type="InterPro" id="IPR029026">
    <property type="entry name" value="tRNA_m1G_MTases_N"/>
</dbReference>
<dbReference type="AlphaFoldDB" id="A0A8X8Z0Y3"/>
<gene>
    <name evidence="2" type="ORF">SASPL_153061</name>
</gene>
<dbReference type="InterPro" id="IPR029028">
    <property type="entry name" value="Alpha/beta_knot_MTases"/>
</dbReference>
<dbReference type="PANTHER" id="PTHR31476:SF6">
    <property type="entry name" value="EMB|CAB68190.1"/>
    <property type="match status" value="1"/>
</dbReference>
<dbReference type="Proteomes" id="UP000298416">
    <property type="component" value="Unassembled WGS sequence"/>
</dbReference>
<reference evidence="2" key="1">
    <citation type="submission" date="2018-01" db="EMBL/GenBank/DDBJ databases">
        <authorList>
            <person name="Mao J.F."/>
        </authorList>
    </citation>
    <scope>NUCLEOTIDE SEQUENCE</scope>
    <source>
        <strain evidence="2">Huo1</strain>
        <tissue evidence="2">Leaf</tissue>
    </source>
</reference>
<dbReference type="GO" id="GO:0008168">
    <property type="term" value="F:methyltransferase activity"/>
    <property type="evidence" value="ECO:0007669"/>
    <property type="project" value="InterPro"/>
</dbReference>
<dbReference type="GO" id="GO:0003723">
    <property type="term" value="F:RNA binding"/>
    <property type="evidence" value="ECO:0007669"/>
    <property type="project" value="InterPro"/>
</dbReference>
<accession>A0A8X8Z0Y3</accession>
<dbReference type="SUPFAM" id="SSF75217">
    <property type="entry name" value="alpha/beta knot"/>
    <property type="match status" value="2"/>
</dbReference>
<organism evidence="2">
    <name type="scientific">Salvia splendens</name>
    <name type="common">Scarlet sage</name>
    <dbReference type="NCBI Taxonomy" id="180675"/>
    <lineage>
        <taxon>Eukaryota</taxon>
        <taxon>Viridiplantae</taxon>
        <taxon>Streptophyta</taxon>
        <taxon>Embryophyta</taxon>
        <taxon>Tracheophyta</taxon>
        <taxon>Spermatophyta</taxon>
        <taxon>Magnoliopsida</taxon>
        <taxon>eudicotyledons</taxon>
        <taxon>Gunneridae</taxon>
        <taxon>Pentapetalae</taxon>
        <taxon>asterids</taxon>
        <taxon>lamiids</taxon>
        <taxon>Lamiales</taxon>
        <taxon>Lamiaceae</taxon>
        <taxon>Nepetoideae</taxon>
        <taxon>Mentheae</taxon>
        <taxon>Salviinae</taxon>
        <taxon>Salvia</taxon>
        <taxon>Salvia subgen. Calosphace</taxon>
        <taxon>core Calosphace</taxon>
    </lineage>
</organism>
<evidence type="ECO:0000313" key="2">
    <source>
        <dbReference type="EMBL" id="KAG6387866.1"/>
    </source>
</evidence>
<dbReference type="EMBL" id="PNBA02000021">
    <property type="protein sequence ID" value="KAG6387866.1"/>
    <property type="molecule type" value="Genomic_DNA"/>
</dbReference>
<dbReference type="InterPro" id="IPR003742">
    <property type="entry name" value="RlmH-like"/>
</dbReference>
<dbReference type="InterPro" id="IPR021099">
    <property type="entry name" value="PORR_domain"/>
</dbReference>
<dbReference type="Pfam" id="PF02590">
    <property type="entry name" value="SPOUT_MTase"/>
    <property type="match status" value="2"/>
</dbReference>
<dbReference type="HAMAP" id="MF_00658">
    <property type="entry name" value="23SrRNA_methyltr_H"/>
    <property type="match status" value="1"/>
</dbReference>
<evidence type="ECO:0000259" key="1">
    <source>
        <dbReference type="Pfam" id="PF11955"/>
    </source>
</evidence>
<reference evidence="2" key="2">
    <citation type="submission" date="2020-08" db="EMBL/GenBank/DDBJ databases">
        <title>Plant Genome Project.</title>
        <authorList>
            <person name="Zhang R.-G."/>
        </authorList>
    </citation>
    <scope>NUCLEOTIDE SEQUENCE</scope>
    <source>
        <strain evidence="2">Huo1</strain>
        <tissue evidence="2">Leaf</tissue>
    </source>
</reference>
<dbReference type="GO" id="GO:0006364">
    <property type="term" value="P:rRNA processing"/>
    <property type="evidence" value="ECO:0007669"/>
    <property type="project" value="InterPro"/>
</dbReference>
<evidence type="ECO:0000313" key="3">
    <source>
        <dbReference type="Proteomes" id="UP000298416"/>
    </source>
</evidence>
<keyword evidence="3" id="KW-1185">Reference proteome</keyword>
<comment type="caution">
    <text evidence="2">The sequence shown here is derived from an EMBL/GenBank/DDBJ whole genome shotgun (WGS) entry which is preliminary data.</text>
</comment>